<dbReference type="PANTHER" id="PTHR47505">
    <property type="entry name" value="DNA UTILIZATION PROTEIN YHGH"/>
    <property type="match status" value="1"/>
</dbReference>
<dbReference type="InterPro" id="IPR000836">
    <property type="entry name" value="PRTase_dom"/>
</dbReference>
<dbReference type="SUPFAM" id="SSF53271">
    <property type="entry name" value="PRTase-like"/>
    <property type="match status" value="1"/>
</dbReference>
<feature type="domain" description="Phosphoribosyltransferase" evidence="2">
    <location>
        <begin position="128"/>
        <end position="211"/>
    </location>
</feature>
<dbReference type="PANTHER" id="PTHR47505:SF1">
    <property type="entry name" value="DNA UTILIZATION PROTEIN YHGH"/>
    <property type="match status" value="1"/>
</dbReference>
<dbReference type="Pfam" id="PF00156">
    <property type="entry name" value="Pribosyltran"/>
    <property type="match status" value="1"/>
</dbReference>
<evidence type="ECO:0000256" key="1">
    <source>
        <dbReference type="ARBA" id="ARBA00008007"/>
    </source>
</evidence>
<dbReference type="InterPro" id="IPR029057">
    <property type="entry name" value="PRTase-like"/>
</dbReference>
<protein>
    <recommendedName>
        <fullName evidence="2">Phosphoribosyltransferase domain-containing protein</fullName>
    </recommendedName>
</protein>
<dbReference type="InterPro" id="IPR051910">
    <property type="entry name" value="ComF/GntX_DNA_util-trans"/>
</dbReference>
<reference evidence="4" key="1">
    <citation type="submission" date="2017-09" db="EMBL/GenBank/DDBJ databases">
        <title>Depth-based differentiation of microbial function through sediment-hosted aquifers and enrichment of novel symbionts in the deep terrestrial subsurface.</title>
        <authorList>
            <person name="Probst A.J."/>
            <person name="Ladd B."/>
            <person name="Jarett J.K."/>
            <person name="Geller-Mcgrath D.E."/>
            <person name="Sieber C.M.K."/>
            <person name="Emerson J.B."/>
            <person name="Anantharaman K."/>
            <person name="Thomas B.C."/>
            <person name="Malmstrom R."/>
            <person name="Stieglmeier M."/>
            <person name="Klingl A."/>
            <person name="Woyke T."/>
            <person name="Ryan C.M."/>
            <person name="Banfield J.F."/>
        </authorList>
    </citation>
    <scope>NUCLEOTIDE SEQUENCE [LARGE SCALE GENOMIC DNA]</scope>
</reference>
<accession>A0A2M6WAF8</accession>
<organism evidence="3 4">
    <name type="scientific">Candidatus Kuenenbacteria bacterium CG10_big_fil_rev_8_21_14_0_10_36_11</name>
    <dbReference type="NCBI Taxonomy" id="1974618"/>
    <lineage>
        <taxon>Bacteria</taxon>
        <taxon>Candidatus Kueneniibacteriota</taxon>
    </lineage>
</organism>
<evidence type="ECO:0000313" key="4">
    <source>
        <dbReference type="Proteomes" id="UP000231464"/>
    </source>
</evidence>
<sequence length="219" mass="25160">MFKKIKALFLDIFFPIECLGCGLPDKWFCEQCFSQLSLNKNFFETIDFFPSYLDCFFIASDWQQKILQKLIHSYKYNFNRELAEILGRLLIIKFKHILTVYSELREVTLLPIPLHKKRKAWRGFNQAELLAEILAENFNVDLRGDLLKRIKNTKPQVGLKSLKRAENISGAFQVMGEARGQTFLLLDDVVTTGSTMNECAHVLKQAGADKVYGLAVARG</sequence>
<dbReference type="AlphaFoldDB" id="A0A2M6WAF8"/>
<dbReference type="Proteomes" id="UP000231464">
    <property type="component" value="Unassembled WGS sequence"/>
</dbReference>
<proteinExistence type="inferred from homology"/>
<evidence type="ECO:0000259" key="2">
    <source>
        <dbReference type="Pfam" id="PF00156"/>
    </source>
</evidence>
<dbReference type="Gene3D" id="3.40.50.2020">
    <property type="match status" value="1"/>
</dbReference>
<gene>
    <name evidence="3" type="ORF">COU23_02170</name>
</gene>
<dbReference type="CDD" id="cd06223">
    <property type="entry name" value="PRTases_typeI"/>
    <property type="match status" value="1"/>
</dbReference>
<name>A0A2M6WAF8_9BACT</name>
<dbReference type="EMBL" id="PFBP01000036">
    <property type="protein sequence ID" value="PIT89757.1"/>
    <property type="molecule type" value="Genomic_DNA"/>
</dbReference>
<comment type="caution">
    <text evidence="3">The sequence shown here is derived from an EMBL/GenBank/DDBJ whole genome shotgun (WGS) entry which is preliminary data.</text>
</comment>
<evidence type="ECO:0000313" key="3">
    <source>
        <dbReference type="EMBL" id="PIT89757.1"/>
    </source>
</evidence>
<comment type="similarity">
    <text evidence="1">Belongs to the ComF/GntX family.</text>
</comment>